<reference evidence="1 2" key="1">
    <citation type="journal article" date="2019" name="Environ. Microbiol.">
        <title>Species interactions and distinct microbial communities in high Arctic permafrost affected cryosols are associated with the CH4 and CO2 gas fluxes.</title>
        <authorList>
            <person name="Altshuler I."/>
            <person name="Hamel J."/>
            <person name="Turney S."/>
            <person name="Magnuson E."/>
            <person name="Levesque R."/>
            <person name="Greer C."/>
            <person name="Whyte L.G."/>
        </authorList>
    </citation>
    <scope>NUCLEOTIDE SEQUENCE [LARGE SCALE GENOMIC DNA]</scope>
    <source>
        <strain evidence="1 2">E6.1</strain>
    </source>
</reference>
<accession>A0A502FXP8</accession>
<protein>
    <submittedName>
        <fullName evidence="1">Uncharacterized protein</fullName>
    </submittedName>
</protein>
<proteinExistence type="predicted"/>
<organism evidence="1 2">
    <name type="scientific">Sphingomonas glacialis</name>
    <dbReference type="NCBI Taxonomy" id="658225"/>
    <lineage>
        <taxon>Bacteria</taxon>
        <taxon>Pseudomonadati</taxon>
        <taxon>Pseudomonadota</taxon>
        <taxon>Alphaproteobacteria</taxon>
        <taxon>Sphingomonadales</taxon>
        <taxon>Sphingomonadaceae</taxon>
        <taxon>Sphingomonas</taxon>
    </lineage>
</organism>
<dbReference type="Proteomes" id="UP000319931">
    <property type="component" value="Unassembled WGS sequence"/>
</dbReference>
<evidence type="ECO:0000313" key="1">
    <source>
        <dbReference type="EMBL" id="TPG54229.1"/>
    </source>
</evidence>
<dbReference type="RefSeq" id="WP_140849142.1">
    <property type="nucleotide sequence ID" value="NZ_RCZC01000002.1"/>
</dbReference>
<evidence type="ECO:0000313" key="2">
    <source>
        <dbReference type="Proteomes" id="UP000319931"/>
    </source>
</evidence>
<name>A0A502FXP8_9SPHN</name>
<gene>
    <name evidence="1" type="ORF">EAH76_05950</name>
</gene>
<keyword evidence="2" id="KW-1185">Reference proteome</keyword>
<dbReference type="AlphaFoldDB" id="A0A502FXP8"/>
<comment type="caution">
    <text evidence="1">The sequence shown here is derived from an EMBL/GenBank/DDBJ whole genome shotgun (WGS) entry which is preliminary data.</text>
</comment>
<dbReference type="EMBL" id="RCZC01000002">
    <property type="protein sequence ID" value="TPG54229.1"/>
    <property type="molecule type" value="Genomic_DNA"/>
</dbReference>
<sequence>MEKAGKFAGLRGPGFEFGRDHGDAERIAALFQHGEHTGFGDAQGDILLDPQVADMTKTERRRRTRKRFGGVAFFCGAARRYGLHAGVPS</sequence>